<dbReference type="Gene3D" id="2.40.160.20">
    <property type="match status" value="1"/>
</dbReference>
<dbReference type="AlphaFoldDB" id="A0A1J5RCB3"/>
<dbReference type="InterPro" id="IPR011250">
    <property type="entry name" value="OMP/PagP_B-barrel"/>
</dbReference>
<dbReference type="GO" id="GO:0019867">
    <property type="term" value="C:outer membrane"/>
    <property type="evidence" value="ECO:0007669"/>
    <property type="project" value="InterPro"/>
</dbReference>
<protein>
    <submittedName>
        <fullName evidence="1">Outer membrane protein W</fullName>
    </submittedName>
</protein>
<sequence length="231" mass="24446">MNSQHANTRTAALMKTLALALVLSASATAHAFKLTGWTLAVGVNNISPKGEIGPFSAPSIVNSYNQSGSDTQPIVNIGYWFSEHVSAELGLGTPYTHQIYGAGALQGSGKLGSLQQLPPTLFGQYHFLGTTAIFRPYVGMGITYAKFRKEQGSGTLTAITDPGGPATTFTVDNAWGLTPQIGLSLAFNPKWFADVMVSKTYLHTTVHLSTGQSAYAPLNPVSTAVSVGYRF</sequence>
<reference evidence="1" key="1">
    <citation type="submission" date="2016-10" db="EMBL/GenBank/DDBJ databases">
        <title>Sequence of Gallionella enrichment culture.</title>
        <authorList>
            <person name="Poehlein A."/>
            <person name="Muehling M."/>
            <person name="Daniel R."/>
        </authorList>
    </citation>
    <scope>NUCLEOTIDE SEQUENCE</scope>
</reference>
<dbReference type="InterPro" id="IPR005618">
    <property type="entry name" value="OMPW"/>
</dbReference>
<dbReference type="PANTHER" id="PTHR36920:SF1">
    <property type="entry name" value="OUTER MEMBRANE PROTEIN W"/>
    <property type="match status" value="1"/>
</dbReference>
<dbReference type="SUPFAM" id="SSF56925">
    <property type="entry name" value="OMPA-like"/>
    <property type="match status" value="1"/>
</dbReference>
<organism evidence="1">
    <name type="scientific">mine drainage metagenome</name>
    <dbReference type="NCBI Taxonomy" id="410659"/>
    <lineage>
        <taxon>unclassified sequences</taxon>
        <taxon>metagenomes</taxon>
        <taxon>ecological metagenomes</taxon>
    </lineage>
</organism>
<gene>
    <name evidence="1" type="primary">ompW_6</name>
    <name evidence="1" type="ORF">GALL_284260</name>
</gene>
<dbReference type="PANTHER" id="PTHR36920">
    <property type="match status" value="1"/>
</dbReference>
<dbReference type="EMBL" id="MLJW01000320">
    <property type="protein sequence ID" value="OIQ89663.1"/>
    <property type="molecule type" value="Genomic_DNA"/>
</dbReference>
<comment type="caution">
    <text evidence="1">The sequence shown here is derived from an EMBL/GenBank/DDBJ whole genome shotgun (WGS) entry which is preliminary data.</text>
</comment>
<proteinExistence type="predicted"/>
<evidence type="ECO:0000313" key="1">
    <source>
        <dbReference type="EMBL" id="OIQ89663.1"/>
    </source>
</evidence>
<name>A0A1J5RCB3_9ZZZZ</name>
<dbReference type="Pfam" id="PF03922">
    <property type="entry name" value="OmpW"/>
    <property type="match status" value="1"/>
</dbReference>
<accession>A0A1J5RCB3</accession>
<dbReference type="GO" id="GO:0055085">
    <property type="term" value="P:transmembrane transport"/>
    <property type="evidence" value="ECO:0007669"/>
    <property type="project" value="TreeGrafter"/>
</dbReference>